<proteinExistence type="predicted"/>
<evidence type="ECO:0000256" key="1">
    <source>
        <dbReference type="SAM" id="MobiDB-lite"/>
    </source>
</evidence>
<keyword evidence="3" id="KW-1185">Reference proteome</keyword>
<dbReference type="OrthoDB" id="19657at2759"/>
<dbReference type="Proteomes" id="UP000030653">
    <property type="component" value="Unassembled WGS sequence"/>
</dbReference>
<dbReference type="Gene3D" id="3.40.50.1820">
    <property type="entry name" value="alpha/beta hydrolase"/>
    <property type="match status" value="1"/>
</dbReference>
<feature type="region of interest" description="Disordered" evidence="1">
    <location>
        <begin position="222"/>
        <end position="259"/>
    </location>
</feature>
<feature type="compositionally biased region" description="Acidic residues" evidence="1">
    <location>
        <begin position="240"/>
        <end position="250"/>
    </location>
</feature>
<organism evidence="2 3">
    <name type="scientific">Dacryopinax primogenitus (strain DJM 731)</name>
    <name type="common">Brown rot fungus</name>
    <dbReference type="NCBI Taxonomy" id="1858805"/>
    <lineage>
        <taxon>Eukaryota</taxon>
        <taxon>Fungi</taxon>
        <taxon>Dikarya</taxon>
        <taxon>Basidiomycota</taxon>
        <taxon>Agaricomycotina</taxon>
        <taxon>Dacrymycetes</taxon>
        <taxon>Dacrymycetales</taxon>
        <taxon>Dacrymycetaceae</taxon>
        <taxon>Dacryopinax</taxon>
    </lineage>
</organism>
<evidence type="ECO:0000313" key="3">
    <source>
        <dbReference type="Proteomes" id="UP000030653"/>
    </source>
</evidence>
<dbReference type="EMBL" id="JH795868">
    <property type="protein sequence ID" value="EJT99786.1"/>
    <property type="molecule type" value="Genomic_DNA"/>
</dbReference>
<dbReference type="InterPro" id="IPR029058">
    <property type="entry name" value="AB_hydrolase_fold"/>
</dbReference>
<dbReference type="SUPFAM" id="SSF53474">
    <property type="entry name" value="alpha/beta-Hydrolases"/>
    <property type="match status" value="1"/>
</dbReference>
<evidence type="ECO:0000313" key="2">
    <source>
        <dbReference type="EMBL" id="EJT99786.1"/>
    </source>
</evidence>
<gene>
    <name evidence="2" type="ORF">DACRYDRAFT_23374</name>
</gene>
<accession>M5G1P1</accession>
<dbReference type="HOGENOM" id="CLU_1004806_0_0_1"/>
<dbReference type="AlphaFoldDB" id="M5G1P1"/>
<dbReference type="RefSeq" id="XP_040626684.1">
    <property type="nucleotide sequence ID" value="XM_040773216.1"/>
</dbReference>
<sequence length="277" mass="31373">MEECINDYYPLAYGEYLSESRVDDVVRYWETQYYPANGARFYDWAIPFLLWQRLGPEFLELINQPVLILNGDSTLVSSPEEAELLRSGLVNAAGGAKLVIVEEAPDQFHFIPQFAAILIKEMMSFYCTLPKFQVRSFTNKERDHLKRALFEIADLRNDPAMKRRDPHQAASFSCVSAEVIETRKRAYQGIAQKDGKAFSPFGPKGELPRKFSERHLGDIAEAAQRSRARSDSGLWAGGVEQEEVESDEESDSRTATEGLGKKLAKFLRIGRSPRPQA</sequence>
<protein>
    <recommendedName>
        <fullName evidence="4">Alpha/beta-hydrolase</fullName>
    </recommendedName>
</protein>
<dbReference type="GeneID" id="63688278"/>
<name>M5G1P1_DACPD</name>
<reference evidence="2 3" key="1">
    <citation type="journal article" date="2012" name="Science">
        <title>The Paleozoic origin of enzymatic lignin decomposition reconstructed from 31 fungal genomes.</title>
        <authorList>
            <person name="Floudas D."/>
            <person name="Binder M."/>
            <person name="Riley R."/>
            <person name="Barry K."/>
            <person name="Blanchette R.A."/>
            <person name="Henrissat B."/>
            <person name="Martinez A.T."/>
            <person name="Otillar R."/>
            <person name="Spatafora J.W."/>
            <person name="Yadav J.S."/>
            <person name="Aerts A."/>
            <person name="Benoit I."/>
            <person name="Boyd A."/>
            <person name="Carlson A."/>
            <person name="Copeland A."/>
            <person name="Coutinho P.M."/>
            <person name="de Vries R.P."/>
            <person name="Ferreira P."/>
            <person name="Findley K."/>
            <person name="Foster B."/>
            <person name="Gaskell J."/>
            <person name="Glotzer D."/>
            <person name="Gorecki P."/>
            <person name="Heitman J."/>
            <person name="Hesse C."/>
            <person name="Hori C."/>
            <person name="Igarashi K."/>
            <person name="Jurgens J.A."/>
            <person name="Kallen N."/>
            <person name="Kersten P."/>
            <person name="Kohler A."/>
            <person name="Kuees U."/>
            <person name="Kumar T.K.A."/>
            <person name="Kuo A."/>
            <person name="LaButti K."/>
            <person name="Larrondo L.F."/>
            <person name="Lindquist E."/>
            <person name="Ling A."/>
            <person name="Lombard V."/>
            <person name="Lucas S."/>
            <person name="Lundell T."/>
            <person name="Martin R."/>
            <person name="McLaughlin D.J."/>
            <person name="Morgenstern I."/>
            <person name="Morin E."/>
            <person name="Murat C."/>
            <person name="Nagy L.G."/>
            <person name="Nolan M."/>
            <person name="Ohm R.A."/>
            <person name="Patyshakuliyeva A."/>
            <person name="Rokas A."/>
            <person name="Ruiz-Duenas F.J."/>
            <person name="Sabat G."/>
            <person name="Salamov A."/>
            <person name="Samejima M."/>
            <person name="Schmutz J."/>
            <person name="Slot J.C."/>
            <person name="St John F."/>
            <person name="Stenlid J."/>
            <person name="Sun H."/>
            <person name="Sun S."/>
            <person name="Syed K."/>
            <person name="Tsang A."/>
            <person name="Wiebenga A."/>
            <person name="Young D."/>
            <person name="Pisabarro A."/>
            <person name="Eastwood D.C."/>
            <person name="Martin F."/>
            <person name="Cullen D."/>
            <person name="Grigoriev I.V."/>
            <person name="Hibbett D.S."/>
        </authorList>
    </citation>
    <scope>NUCLEOTIDE SEQUENCE [LARGE SCALE GENOMIC DNA]</scope>
    <source>
        <strain evidence="2 3">DJM-731 SS1</strain>
    </source>
</reference>
<evidence type="ECO:0008006" key="4">
    <source>
        <dbReference type="Google" id="ProtNLM"/>
    </source>
</evidence>